<evidence type="ECO:0000256" key="5">
    <source>
        <dbReference type="ARBA" id="ARBA00023186"/>
    </source>
</evidence>
<name>A0ABY7TIQ3_9SPHN</name>
<keyword evidence="7" id="KW-1185">Reference proteome</keyword>
<dbReference type="InterPro" id="IPR003713">
    <property type="entry name" value="FliS"/>
</dbReference>
<evidence type="ECO:0000256" key="2">
    <source>
        <dbReference type="ARBA" id="ARBA00008787"/>
    </source>
</evidence>
<evidence type="ECO:0000256" key="3">
    <source>
        <dbReference type="ARBA" id="ARBA00022490"/>
    </source>
</evidence>
<dbReference type="EMBL" id="CP117411">
    <property type="protein sequence ID" value="WCT72913.1"/>
    <property type="molecule type" value="Genomic_DNA"/>
</dbReference>
<evidence type="ECO:0000313" key="7">
    <source>
        <dbReference type="Proteomes" id="UP001220395"/>
    </source>
</evidence>
<dbReference type="Proteomes" id="UP001220395">
    <property type="component" value="Chromosome"/>
</dbReference>
<keyword evidence="3" id="KW-0963">Cytoplasm</keyword>
<gene>
    <name evidence="6" type="ORF">PQ455_14910</name>
</gene>
<keyword evidence="6" id="KW-0966">Cell projection</keyword>
<accession>A0ABY7TIQ3</accession>
<comment type="similarity">
    <text evidence="2">Belongs to the FliS family.</text>
</comment>
<dbReference type="InterPro" id="IPR036584">
    <property type="entry name" value="FliS_sf"/>
</dbReference>
<dbReference type="SUPFAM" id="SSF101116">
    <property type="entry name" value="Flagellar export chaperone FliS"/>
    <property type="match status" value="1"/>
</dbReference>
<proteinExistence type="inferred from homology"/>
<evidence type="ECO:0000256" key="4">
    <source>
        <dbReference type="ARBA" id="ARBA00022795"/>
    </source>
</evidence>
<dbReference type="CDD" id="cd16098">
    <property type="entry name" value="FliS"/>
    <property type="match status" value="1"/>
</dbReference>
<dbReference type="RefSeq" id="WP_273686888.1">
    <property type="nucleotide sequence ID" value="NZ_CP117411.1"/>
</dbReference>
<keyword evidence="6" id="KW-0282">Flagellum</keyword>
<dbReference type="Pfam" id="PF02561">
    <property type="entry name" value="FliS"/>
    <property type="match status" value="1"/>
</dbReference>
<dbReference type="PANTHER" id="PTHR34773:SF1">
    <property type="entry name" value="FLAGELLAR SECRETION CHAPERONE FLIS"/>
    <property type="match status" value="1"/>
</dbReference>
<dbReference type="PANTHER" id="PTHR34773">
    <property type="entry name" value="FLAGELLAR SECRETION CHAPERONE FLIS"/>
    <property type="match status" value="1"/>
</dbReference>
<keyword evidence="5" id="KW-0143">Chaperone</keyword>
<keyword evidence="6" id="KW-0969">Cilium</keyword>
<organism evidence="6 7">
    <name type="scientific">Sphingomonas naphthae</name>
    <dbReference type="NCBI Taxonomy" id="1813468"/>
    <lineage>
        <taxon>Bacteria</taxon>
        <taxon>Pseudomonadati</taxon>
        <taxon>Pseudomonadota</taxon>
        <taxon>Alphaproteobacteria</taxon>
        <taxon>Sphingomonadales</taxon>
        <taxon>Sphingomonadaceae</taxon>
        <taxon>Sphingomonas</taxon>
    </lineage>
</organism>
<evidence type="ECO:0000313" key="6">
    <source>
        <dbReference type="EMBL" id="WCT72913.1"/>
    </source>
</evidence>
<keyword evidence="4" id="KW-1005">Bacterial flagellum biogenesis</keyword>
<evidence type="ECO:0000256" key="1">
    <source>
        <dbReference type="ARBA" id="ARBA00004514"/>
    </source>
</evidence>
<sequence length="133" mass="14120">MFGLSTGYGAGRGGGKRYNAIDVSSRIEGATPHGLVTILYDELLAALDTLVALGAHGDAARRNERHARAVAILHGLDGSLDFEKGGDIARSFSQIYAEGRRLLAKAQREGDMAPITQAKAMIADIAEAWKRIG</sequence>
<reference evidence="6 7" key="1">
    <citation type="submission" date="2023-02" db="EMBL/GenBank/DDBJ databases">
        <title>Genome sequence of Sphingomonas naphthae.</title>
        <authorList>
            <person name="Kim S."/>
            <person name="Heo J."/>
            <person name="Kwon S.-W."/>
        </authorList>
    </citation>
    <scope>NUCLEOTIDE SEQUENCE [LARGE SCALE GENOMIC DNA]</scope>
    <source>
        <strain evidence="6 7">KACC 18716</strain>
    </source>
</reference>
<protein>
    <submittedName>
        <fullName evidence="6">Flagellar protein FliS</fullName>
    </submittedName>
</protein>
<comment type="subcellular location">
    <subcellularLocation>
        <location evidence="1">Cytoplasm</location>
        <location evidence="1">Cytosol</location>
    </subcellularLocation>
</comment>
<dbReference type="Gene3D" id="1.20.120.340">
    <property type="entry name" value="Flagellar protein FliS"/>
    <property type="match status" value="1"/>
</dbReference>